<reference evidence="9 10" key="2">
    <citation type="submission" date="2016-11" db="EMBL/GenBank/DDBJ databases">
        <authorList>
            <person name="Jaros S."/>
            <person name="Januszkiewicz K."/>
            <person name="Wedrychowicz H."/>
        </authorList>
    </citation>
    <scope>NUCLEOTIDE SEQUENCE [LARGE SCALE GENOMIC DNA]</scope>
    <source>
        <strain evidence="9 10">DSM 22330</strain>
    </source>
</reference>
<dbReference type="InterPro" id="IPR001789">
    <property type="entry name" value="Sig_transdc_resp-reg_receiver"/>
</dbReference>
<dbReference type="EMBL" id="FPKS01000011">
    <property type="protein sequence ID" value="SFZ75708.1"/>
    <property type="molecule type" value="Genomic_DNA"/>
</dbReference>
<evidence type="ECO:0000313" key="11">
    <source>
        <dbReference type="Proteomes" id="UP000218979"/>
    </source>
</evidence>
<feature type="domain" description="Response regulatory" evidence="6">
    <location>
        <begin position="2"/>
        <end position="126"/>
    </location>
</feature>
<gene>
    <name evidence="8" type="ORF">RR45_GL000340</name>
    <name evidence="9" type="ORF">SAMN02746068_01710</name>
</gene>
<evidence type="ECO:0000259" key="6">
    <source>
        <dbReference type="PROSITE" id="PS50110"/>
    </source>
</evidence>
<dbReference type="GO" id="GO:0000156">
    <property type="term" value="F:phosphorelay response regulator activity"/>
    <property type="evidence" value="ECO:0007669"/>
    <property type="project" value="InterPro"/>
</dbReference>
<dbReference type="Proteomes" id="UP000218979">
    <property type="component" value="Unassembled WGS sequence"/>
</dbReference>
<sequence>MKVYILEDEIVQQFRLESLIKNYLQQKKYPVEDIVTCDRSRDLLASLEESSRNNIYFLDIAIKGNQNAGLEIAEKIRKLDAIGQISFVTTHNEFASITYEYRVNAHDFIDKILPQEVFDERIIANIDHYIMINRLKPLNEVFSYKTRTGKVIEALYAEIRYFETTGIAHKLLLQMDGETLTMYGNMNEIEKMSNHLVRVHRSFLVNQSFIKKIYKREKIIVLEDDTEIPVSRAGFKRLEQVWLKR</sequence>
<dbReference type="InterPro" id="IPR007492">
    <property type="entry name" value="LytTR_DNA-bd_dom"/>
</dbReference>
<evidence type="ECO:0000256" key="4">
    <source>
        <dbReference type="ARBA" id="ARBA00037164"/>
    </source>
</evidence>
<organism evidence="9 10">
    <name type="scientific">Pseudolactococcus chungangensis CAU 28 = DSM 22330</name>
    <dbReference type="NCBI Taxonomy" id="1122154"/>
    <lineage>
        <taxon>Bacteria</taxon>
        <taxon>Bacillati</taxon>
        <taxon>Bacillota</taxon>
        <taxon>Bacilli</taxon>
        <taxon>Lactobacillales</taxon>
        <taxon>Streptococcaceae</taxon>
        <taxon>Pseudolactococcus</taxon>
    </lineage>
</organism>
<evidence type="ECO:0000256" key="2">
    <source>
        <dbReference type="ARBA" id="ARBA00023012"/>
    </source>
</evidence>
<evidence type="ECO:0000256" key="3">
    <source>
        <dbReference type="ARBA" id="ARBA00023159"/>
    </source>
</evidence>
<name>A0A1K2HFZ7_9LACT</name>
<dbReference type="SMART" id="SM00448">
    <property type="entry name" value="REC"/>
    <property type="match status" value="1"/>
</dbReference>
<protein>
    <submittedName>
        <fullName evidence="8">Response regulator</fullName>
    </submittedName>
    <submittedName>
        <fullName evidence="9">Two component transcriptional regulator, LytTR family</fullName>
    </submittedName>
</protein>
<keyword evidence="2" id="KW-0902">Two-component regulatory system</keyword>
<dbReference type="OrthoDB" id="9809318at2"/>
<evidence type="ECO:0000313" key="9">
    <source>
        <dbReference type="EMBL" id="SFZ75708.1"/>
    </source>
</evidence>
<dbReference type="Pfam" id="PF04397">
    <property type="entry name" value="LytTR"/>
    <property type="match status" value="1"/>
</dbReference>
<dbReference type="SMART" id="SM00850">
    <property type="entry name" value="LytTR"/>
    <property type="match status" value="1"/>
</dbReference>
<dbReference type="STRING" id="1122154.SAMN02746068_01710"/>
<dbReference type="Gene3D" id="3.40.50.2300">
    <property type="match status" value="1"/>
</dbReference>
<dbReference type="Pfam" id="PF00072">
    <property type="entry name" value="Response_reg"/>
    <property type="match status" value="1"/>
</dbReference>
<dbReference type="SUPFAM" id="SSF52172">
    <property type="entry name" value="CheY-like"/>
    <property type="match status" value="1"/>
</dbReference>
<dbReference type="PANTHER" id="PTHR37299">
    <property type="entry name" value="TRANSCRIPTIONAL REGULATOR-RELATED"/>
    <property type="match status" value="1"/>
</dbReference>
<dbReference type="InterPro" id="IPR011006">
    <property type="entry name" value="CheY-like_superfamily"/>
</dbReference>
<accession>A0A1K2HFZ7</accession>
<keyword evidence="5" id="KW-0597">Phosphoprotein</keyword>
<dbReference type="PANTHER" id="PTHR37299:SF3">
    <property type="entry name" value="STAGE 0 SPORULATION PROTEIN A HOMOLOG"/>
    <property type="match status" value="1"/>
</dbReference>
<proteinExistence type="predicted"/>
<dbReference type="AlphaFoldDB" id="A0A1K2HFZ7"/>
<evidence type="ECO:0000313" key="10">
    <source>
        <dbReference type="Proteomes" id="UP000185655"/>
    </source>
</evidence>
<dbReference type="PROSITE" id="PS50110">
    <property type="entry name" value="RESPONSE_REGULATORY"/>
    <property type="match status" value="1"/>
</dbReference>
<dbReference type="GO" id="GO:0003677">
    <property type="term" value="F:DNA binding"/>
    <property type="evidence" value="ECO:0007669"/>
    <property type="project" value="InterPro"/>
</dbReference>
<comment type="function">
    <text evidence="4">Required for high-level post-exponential phase expression of a series of secreted proteins.</text>
</comment>
<keyword evidence="1" id="KW-0963">Cytoplasm</keyword>
<reference evidence="8 11" key="1">
    <citation type="submission" date="2014-12" db="EMBL/GenBank/DDBJ databases">
        <title>Draft genome sequences of 10 type strains of Lactococcus.</title>
        <authorList>
            <person name="Sun Z."/>
            <person name="Zhong Z."/>
            <person name="Liu W."/>
            <person name="Zhang W."/>
            <person name="Zhang H."/>
        </authorList>
    </citation>
    <scope>NUCLEOTIDE SEQUENCE [LARGE SCALE GENOMIC DNA]</scope>
    <source>
        <strain evidence="8 11">DSM 22330</strain>
    </source>
</reference>
<dbReference type="PROSITE" id="PS50930">
    <property type="entry name" value="HTH_LYTTR"/>
    <property type="match status" value="1"/>
</dbReference>
<evidence type="ECO:0000259" key="7">
    <source>
        <dbReference type="PROSITE" id="PS50930"/>
    </source>
</evidence>
<evidence type="ECO:0000256" key="1">
    <source>
        <dbReference type="ARBA" id="ARBA00022490"/>
    </source>
</evidence>
<dbReference type="Gene3D" id="2.40.50.1020">
    <property type="entry name" value="LytTr DNA-binding domain"/>
    <property type="match status" value="1"/>
</dbReference>
<keyword evidence="11" id="KW-1185">Reference proteome</keyword>
<dbReference type="EMBL" id="JXJT01000011">
    <property type="protein sequence ID" value="PCS03051.1"/>
    <property type="molecule type" value="Genomic_DNA"/>
</dbReference>
<evidence type="ECO:0000313" key="8">
    <source>
        <dbReference type="EMBL" id="PCS03051.1"/>
    </source>
</evidence>
<evidence type="ECO:0000256" key="5">
    <source>
        <dbReference type="PROSITE-ProRule" id="PRU00169"/>
    </source>
</evidence>
<feature type="modified residue" description="4-aspartylphosphate" evidence="5">
    <location>
        <position position="59"/>
    </location>
</feature>
<keyword evidence="3" id="KW-0010">Activator</keyword>
<dbReference type="InterPro" id="IPR046947">
    <property type="entry name" value="LytR-like"/>
</dbReference>
<dbReference type="Proteomes" id="UP000185655">
    <property type="component" value="Unassembled WGS sequence"/>
</dbReference>
<feature type="domain" description="HTH LytTR-type" evidence="7">
    <location>
        <begin position="156"/>
        <end position="244"/>
    </location>
</feature>